<dbReference type="EMBL" id="CP071444">
    <property type="protein sequence ID" value="QSX08125.1"/>
    <property type="molecule type" value="Genomic_DNA"/>
</dbReference>
<gene>
    <name evidence="22" type="primary">tkt</name>
    <name evidence="22" type="ORF">J0B03_10020</name>
</gene>
<keyword evidence="9 18" id="KW-0479">Metal-binding</keyword>
<feature type="binding site" evidence="17">
    <location>
        <position position="187"/>
    </location>
    <ligand>
        <name>thiamine diphosphate</name>
        <dbReference type="ChEBI" id="CHEBI:58937"/>
    </ligand>
</feature>
<dbReference type="AlphaFoldDB" id="A0A975AI35"/>
<dbReference type="InterPro" id="IPR049557">
    <property type="entry name" value="Transketolase_CS"/>
</dbReference>
<comment type="subunit">
    <text evidence="6 20">Homodimer.</text>
</comment>
<evidence type="ECO:0000256" key="13">
    <source>
        <dbReference type="ARBA" id="ARBA00049473"/>
    </source>
</evidence>
<keyword evidence="8 20" id="KW-0808">Transferase</keyword>
<protein>
    <recommendedName>
        <fullName evidence="7 14">Transketolase</fullName>
        <ecNumber evidence="7 14">2.2.1.1</ecNumber>
    </recommendedName>
</protein>
<evidence type="ECO:0000256" key="18">
    <source>
        <dbReference type="PIRSR" id="PIRSR605478-4"/>
    </source>
</evidence>
<dbReference type="FunFam" id="3.40.50.970:FF:000004">
    <property type="entry name" value="Transketolase"/>
    <property type="match status" value="1"/>
</dbReference>
<keyword evidence="12 17" id="KW-0786">Thiamine pyrophosphate</keyword>
<sequence length="660" mass="71819">MNMTMKNQSVNAIRMLGVDMVNQANSGHPGIVLGAAPTMYALFTKHLSYNPDKPDWIDRDRFVLSAGHGSAMIYATLHLAGYDLPMEELKNFRQWGSKTPGHPEYGHTPGIEATTGPLGQGISMAVGMAMAERYLGATLNMNEQKVMDHYTYVLCGDGDLQEGVAMESMSLAGHLGLEKLIILFDSNDIQLDGPIETATSDDVQAKVKAMNWNYLRVEDGDDVEAISAAIDQAKENKNGPTFVEVKTIIGHGSPNQGTSATHGAPLGADNTAEVRKNLGWDLEPFVIPQEVYDDFAATNVQKGTEACQKWEDLAQEYIKANEEEGKILQALMNNTNVDMDWEAIFADYTPGDNLATRASSGEVLTRLQKSNPLMMGGSADLASSTKVKGINGDFTKENHLGRNINFGVREHAMAAITNGLVLHGMKAFSGGFFIFSDYMKPAMRLSALMGIGSIFAFTHDSVAVGEDGPTHEPIEQLAGLRAMPNMDVLRPADANEVKAAWKLALESDKTPTSILFTRQNVPTLEGVSFEGVEKGAYVLSPEKKKINALLIATGSEVALALEAQKTLWDMDIDVRVVSMPSMYRFKKQDPEYQESVLPKKAKKRVAVEMGASFGWAEFVGKKGTCLTIDTFGASAKGEEVIHNYGFNVENLVGIVKELVD</sequence>
<dbReference type="FunFam" id="3.40.50.920:FF:000003">
    <property type="entry name" value="Transketolase"/>
    <property type="match status" value="1"/>
</dbReference>
<comment type="function">
    <text evidence="4 20">Catalyzes the transfer of a two-carbon ketol group from a ketose donor to an aldose acceptor, via a covalent intermediate with the cofactor thiamine pyrophosphate.</text>
</comment>
<feature type="binding site" evidence="17">
    <location>
        <position position="262"/>
    </location>
    <ligand>
        <name>thiamine diphosphate</name>
        <dbReference type="ChEBI" id="CHEBI:58937"/>
    </ligand>
</feature>
<dbReference type="PANTHER" id="PTHR43522">
    <property type="entry name" value="TRANSKETOLASE"/>
    <property type="match status" value="1"/>
</dbReference>
<dbReference type="KEGG" id="alka:J0B03_10020"/>
<keyword evidence="11 18" id="KW-0460">Magnesium</keyword>
<feature type="binding site" evidence="16">
    <location>
        <position position="471"/>
    </location>
    <ligand>
        <name>substrate</name>
    </ligand>
</feature>
<evidence type="ECO:0000256" key="20">
    <source>
        <dbReference type="RuleBase" id="RU004996"/>
    </source>
</evidence>
<comment type="catalytic activity">
    <reaction evidence="13 20">
        <text>D-sedoheptulose 7-phosphate + D-glyceraldehyde 3-phosphate = aldehydo-D-ribose 5-phosphate + D-xylulose 5-phosphate</text>
        <dbReference type="Rhea" id="RHEA:10508"/>
        <dbReference type="ChEBI" id="CHEBI:57483"/>
        <dbReference type="ChEBI" id="CHEBI:57737"/>
        <dbReference type="ChEBI" id="CHEBI:58273"/>
        <dbReference type="ChEBI" id="CHEBI:59776"/>
        <dbReference type="EC" id="2.2.1.1"/>
    </reaction>
</comment>
<organism evidence="22 23">
    <name type="scientific">Alkalibacter rhizosphaerae</name>
    <dbReference type="NCBI Taxonomy" id="2815577"/>
    <lineage>
        <taxon>Bacteria</taxon>
        <taxon>Bacillati</taxon>
        <taxon>Bacillota</taxon>
        <taxon>Clostridia</taxon>
        <taxon>Eubacteriales</taxon>
        <taxon>Eubacteriaceae</taxon>
        <taxon>Alkalibacter</taxon>
    </lineage>
</organism>
<comment type="cofactor">
    <cofactor evidence="17">
        <name>thiamine diphosphate</name>
        <dbReference type="ChEBI" id="CHEBI:58937"/>
    </cofactor>
    <text evidence="17">Binds 1 thiamine pyrophosphate per subunit. During the reaction, the substrate forms a covalent intermediate with the cofactor.</text>
</comment>
<dbReference type="InterPro" id="IPR009014">
    <property type="entry name" value="Transketo_C/PFOR_II"/>
</dbReference>
<dbReference type="InterPro" id="IPR055152">
    <property type="entry name" value="Transketolase-like_C_2"/>
</dbReference>
<dbReference type="InterPro" id="IPR005474">
    <property type="entry name" value="Transketolase_N"/>
</dbReference>
<evidence type="ECO:0000256" key="15">
    <source>
        <dbReference type="PIRSR" id="PIRSR605478-1"/>
    </source>
</evidence>
<dbReference type="SUPFAM" id="SSF52922">
    <property type="entry name" value="TK C-terminal domain-like"/>
    <property type="match status" value="1"/>
</dbReference>
<feature type="binding site" evidence="16">
    <location>
        <position position="262"/>
    </location>
    <ligand>
        <name>substrate</name>
    </ligand>
</feature>
<feature type="binding site" evidence="16">
    <location>
        <position position="467"/>
    </location>
    <ligand>
        <name>substrate</name>
    </ligand>
</feature>
<proteinExistence type="inferred from homology"/>
<feature type="domain" description="Transketolase-like pyrimidine-binding" evidence="21">
    <location>
        <begin position="354"/>
        <end position="523"/>
    </location>
</feature>
<dbReference type="Pfam" id="PF22613">
    <property type="entry name" value="Transketolase_C_1"/>
    <property type="match status" value="1"/>
</dbReference>
<dbReference type="Gene3D" id="3.40.50.920">
    <property type="match status" value="1"/>
</dbReference>
<evidence type="ECO:0000256" key="1">
    <source>
        <dbReference type="ARBA" id="ARBA00001913"/>
    </source>
</evidence>
<dbReference type="CDD" id="cd07033">
    <property type="entry name" value="TPP_PYR_DXS_TK_like"/>
    <property type="match status" value="1"/>
</dbReference>
<dbReference type="InterPro" id="IPR005478">
    <property type="entry name" value="Transketolase_bac-like"/>
</dbReference>
<evidence type="ECO:0000256" key="17">
    <source>
        <dbReference type="PIRSR" id="PIRSR605478-3"/>
    </source>
</evidence>
<comment type="similarity">
    <text evidence="5 20">Belongs to the transketolase family.</text>
</comment>
<reference evidence="22" key="1">
    <citation type="submission" date="2021-03" db="EMBL/GenBank/DDBJ databases">
        <title>Alkalibacter marinus sp. nov., isolated from tidal flat sediment.</title>
        <authorList>
            <person name="Namirimu T."/>
            <person name="Yang J.-A."/>
            <person name="Yang S.-H."/>
            <person name="Kim Y.-J."/>
            <person name="Kwon K.K."/>
        </authorList>
    </citation>
    <scope>NUCLEOTIDE SEQUENCE</scope>
    <source>
        <strain evidence="22">ES005</strain>
    </source>
</reference>
<evidence type="ECO:0000256" key="16">
    <source>
        <dbReference type="PIRSR" id="PIRSR605478-2"/>
    </source>
</evidence>
<feature type="binding site" evidence="17">
    <location>
        <position position="68"/>
    </location>
    <ligand>
        <name>thiamine diphosphate</name>
        <dbReference type="ChEBI" id="CHEBI:58937"/>
    </ligand>
</feature>
<evidence type="ECO:0000256" key="7">
    <source>
        <dbReference type="ARBA" id="ARBA00013152"/>
    </source>
</evidence>
<dbReference type="GO" id="GO:0006098">
    <property type="term" value="P:pentose-phosphate shunt"/>
    <property type="evidence" value="ECO:0007669"/>
    <property type="project" value="TreeGrafter"/>
</dbReference>
<dbReference type="PROSITE" id="PS00802">
    <property type="entry name" value="TRANSKETOLASE_2"/>
    <property type="match status" value="1"/>
</dbReference>
<keyword evidence="23" id="KW-1185">Reference proteome</keyword>
<evidence type="ECO:0000256" key="12">
    <source>
        <dbReference type="ARBA" id="ARBA00023052"/>
    </source>
</evidence>
<feature type="site" description="Important for catalytic activity" evidence="19">
    <location>
        <position position="28"/>
    </location>
</feature>
<dbReference type="SMART" id="SM00861">
    <property type="entry name" value="Transket_pyr"/>
    <property type="match status" value="1"/>
</dbReference>
<feature type="active site" description="Proton donor" evidence="15">
    <location>
        <position position="410"/>
    </location>
</feature>
<dbReference type="InterPro" id="IPR029061">
    <property type="entry name" value="THDP-binding"/>
</dbReference>
<feature type="binding site" evidence="16">
    <location>
        <position position="384"/>
    </location>
    <ligand>
        <name>substrate</name>
    </ligand>
</feature>
<dbReference type="PROSITE" id="PS00801">
    <property type="entry name" value="TRANSKETOLASE_1"/>
    <property type="match status" value="1"/>
</dbReference>
<dbReference type="NCBIfam" id="TIGR00232">
    <property type="entry name" value="tktlase_bact"/>
    <property type="match status" value="1"/>
</dbReference>
<evidence type="ECO:0000256" key="8">
    <source>
        <dbReference type="ARBA" id="ARBA00022679"/>
    </source>
</evidence>
<evidence type="ECO:0000259" key="21">
    <source>
        <dbReference type="SMART" id="SM00861"/>
    </source>
</evidence>
<evidence type="ECO:0000313" key="22">
    <source>
        <dbReference type="EMBL" id="QSX08125.1"/>
    </source>
</evidence>
<dbReference type="InterPro" id="IPR005475">
    <property type="entry name" value="Transketolase-like_Pyr-bd"/>
</dbReference>
<dbReference type="EC" id="2.2.1.1" evidence="7 14"/>
<accession>A0A975AI35</accession>
<dbReference type="FunFam" id="3.40.50.970:FF:000045">
    <property type="entry name" value="Transketolase"/>
    <property type="match status" value="1"/>
</dbReference>
<dbReference type="Pfam" id="PF02779">
    <property type="entry name" value="Transket_pyr"/>
    <property type="match status" value="1"/>
</dbReference>
<dbReference type="InterPro" id="IPR020826">
    <property type="entry name" value="Transketolase_BS"/>
</dbReference>
<feature type="binding site" evidence="17">
    <location>
        <position position="158"/>
    </location>
    <ligand>
        <name>thiamine diphosphate</name>
        <dbReference type="ChEBI" id="CHEBI:58937"/>
    </ligand>
</feature>
<dbReference type="GO" id="GO:0004802">
    <property type="term" value="F:transketolase activity"/>
    <property type="evidence" value="ECO:0007669"/>
    <property type="project" value="UniProtKB-UniRule"/>
</dbReference>
<dbReference type="Proteomes" id="UP000663499">
    <property type="component" value="Chromosome"/>
</dbReference>
<evidence type="ECO:0000256" key="19">
    <source>
        <dbReference type="PIRSR" id="PIRSR605478-5"/>
    </source>
</evidence>
<keyword evidence="10 20" id="KW-0106">Calcium</keyword>
<evidence type="ECO:0000256" key="2">
    <source>
        <dbReference type="ARBA" id="ARBA00001936"/>
    </source>
</evidence>
<name>A0A975AI35_9FIRM</name>
<dbReference type="InterPro" id="IPR033247">
    <property type="entry name" value="Transketolase_fam"/>
</dbReference>
<feature type="binding site" evidence="18">
    <location>
        <position position="187"/>
    </location>
    <ligand>
        <name>Mg(2+)</name>
        <dbReference type="ChEBI" id="CHEBI:18420"/>
    </ligand>
</feature>
<feature type="binding site" evidence="16">
    <location>
        <position position="357"/>
    </location>
    <ligand>
        <name>substrate</name>
    </ligand>
</feature>
<evidence type="ECO:0000256" key="3">
    <source>
        <dbReference type="ARBA" id="ARBA00001941"/>
    </source>
</evidence>
<evidence type="ECO:0000256" key="14">
    <source>
        <dbReference type="NCBIfam" id="TIGR00232"/>
    </source>
</evidence>
<comment type="cofactor">
    <cofactor evidence="1">
        <name>Ca(2+)</name>
        <dbReference type="ChEBI" id="CHEBI:29108"/>
    </cofactor>
</comment>
<feature type="binding site" evidence="16">
    <location>
        <position position="459"/>
    </location>
    <ligand>
        <name>substrate</name>
    </ligand>
</feature>
<feature type="binding site" evidence="16">
    <location>
        <position position="518"/>
    </location>
    <ligand>
        <name>substrate</name>
    </ligand>
</feature>
<comment type="cofactor">
    <cofactor evidence="18">
        <name>Mg(2+)</name>
        <dbReference type="ChEBI" id="CHEBI:18420"/>
    </cofactor>
    <text evidence="18">Binds 1 Mg(2+) ion per subunit. Can also utilize other divalent metal cations, such as Ca(2+), Mn(2+) and Co(2+).</text>
</comment>
<feature type="binding site" evidence="18">
    <location>
        <position position="157"/>
    </location>
    <ligand>
        <name>Mg(2+)</name>
        <dbReference type="ChEBI" id="CHEBI:18420"/>
    </ligand>
</feature>
<evidence type="ECO:0000256" key="4">
    <source>
        <dbReference type="ARBA" id="ARBA00002931"/>
    </source>
</evidence>
<evidence type="ECO:0000256" key="10">
    <source>
        <dbReference type="ARBA" id="ARBA00022837"/>
    </source>
</evidence>
<feature type="site" description="Important for catalytic activity" evidence="19">
    <location>
        <position position="262"/>
    </location>
</feature>
<feature type="binding site" evidence="17">
    <location>
        <position position="435"/>
    </location>
    <ligand>
        <name>thiamine diphosphate</name>
        <dbReference type="ChEBI" id="CHEBI:58937"/>
    </ligand>
</feature>
<evidence type="ECO:0000256" key="11">
    <source>
        <dbReference type="ARBA" id="ARBA00022842"/>
    </source>
</evidence>
<dbReference type="GO" id="GO:0005829">
    <property type="term" value="C:cytosol"/>
    <property type="evidence" value="ECO:0007669"/>
    <property type="project" value="TreeGrafter"/>
</dbReference>
<feature type="binding site" evidence="18">
    <location>
        <position position="189"/>
    </location>
    <ligand>
        <name>Mg(2+)</name>
        <dbReference type="ChEBI" id="CHEBI:18420"/>
    </ligand>
</feature>
<comment type="cofactor">
    <cofactor evidence="2">
        <name>Mn(2+)</name>
        <dbReference type="ChEBI" id="CHEBI:29035"/>
    </cofactor>
</comment>
<dbReference type="SUPFAM" id="SSF52518">
    <property type="entry name" value="Thiamin diphosphate-binding fold (THDP-binding)"/>
    <property type="match status" value="2"/>
</dbReference>
<comment type="cofactor">
    <cofactor evidence="20">
        <name>Mg(2+)</name>
        <dbReference type="ChEBI" id="CHEBI:18420"/>
    </cofactor>
    <cofactor evidence="20">
        <name>Ca(2+)</name>
        <dbReference type="ChEBI" id="CHEBI:29108"/>
    </cofactor>
    <cofactor evidence="20">
        <name>Mn(2+)</name>
        <dbReference type="ChEBI" id="CHEBI:29035"/>
    </cofactor>
    <cofactor evidence="20">
        <name>Co(2+)</name>
        <dbReference type="ChEBI" id="CHEBI:48828"/>
    </cofactor>
    <text evidence="20">Binds 1 Mg(2+) ion per subunit. Can also utilize other divalent metal cations, such as Ca(2+), Mn(2+) and Co(2+).</text>
</comment>
<dbReference type="CDD" id="cd02012">
    <property type="entry name" value="TPP_TK"/>
    <property type="match status" value="1"/>
</dbReference>
<dbReference type="GO" id="GO:0046872">
    <property type="term" value="F:metal ion binding"/>
    <property type="evidence" value="ECO:0007669"/>
    <property type="project" value="UniProtKB-KW"/>
</dbReference>
<evidence type="ECO:0000256" key="5">
    <source>
        <dbReference type="ARBA" id="ARBA00007131"/>
    </source>
</evidence>
<evidence type="ECO:0000256" key="9">
    <source>
        <dbReference type="ARBA" id="ARBA00022723"/>
    </source>
</evidence>
<feature type="binding site" evidence="17">
    <location>
        <begin position="116"/>
        <end position="118"/>
    </location>
    <ligand>
        <name>thiamine diphosphate</name>
        <dbReference type="ChEBI" id="CHEBI:58937"/>
    </ligand>
</feature>
<comment type="cofactor">
    <cofactor evidence="3">
        <name>Co(2+)</name>
        <dbReference type="ChEBI" id="CHEBI:48828"/>
    </cofactor>
</comment>
<dbReference type="PANTHER" id="PTHR43522:SF2">
    <property type="entry name" value="TRANSKETOLASE 1-RELATED"/>
    <property type="match status" value="1"/>
</dbReference>
<evidence type="ECO:0000313" key="23">
    <source>
        <dbReference type="Proteomes" id="UP000663499"/>
    </source>
</evidence>
<feature type="binding site" evidence="16">
    <location>
        <position position="28"/>
    </location>
    <ligand>
        <name>substrate</name>
    </ligand>
</feature>
<dbReference type="Gene3D" id="3.40.50.970">
    <property type="match status" value="2"/>
</dbReference>
<dbReference type="Pfam" id="PF00456">
    <property type="entry name" value="Transketolase_N"/>
    <property type="match status" value="1"/>
</dbReference>
<evidence type="ECO:0000256" key="6">
    <source>
        <dbReference type="ARBA" id="ARBA00011738"/>
    </source>
</evidence>